<sequence>MKSCKAPGADGITAEMLKADVNVTAPMLAEIFRQIWESGQLPVACKIGLIVKLPKKGDLGDCNNWRGITLLSLTSKVSSKIVLSRLTVLARGARGVELAFDRDGSPLDSIDYDELKKEIREECGAGEQQG</sequence>
<dbReference type="AlphaFoldDB" id="A0A2T7PV06"/>
<protein>
    <recommendedName>
        <fullName evidence="3">Reverse transcriptase domain-containing protein</fullName>
    </recommendedName>
</protein>
<dbReference type="PANTHER" id="PTHR19446">
    <property type="entry name" value="REVERSE TRANSCRIPTASES"/>
    <property type="match status" value="1"/>
</dbReference>
<evidence type="ECO:0000313" key="2">
    <source>
        <dbReference type="Proteomes" id="UP000245119"/>
    </source>
</evidence>
<proteinExistence type="predicted"/>
<accession>A0A2T7PV06</accession>
<organism evidence="1 2">
    <name type="scientific">Pomacea canaliculata</name>
    <name type="common">Golden apple snail</name>
    <dbReference type="NCBI Taxonomy" id="400727"/>
    <lineage>
        <taxon>Eukaryota</taxon>
        <taxon>Metazoa</taxon>
        <taxon>Spiralia</taxon>
        <taxon>Lophotrochozoa</taxon>
        <taxon>Mollusca</taxon>
        <taxon>Gastropoda</taxon>
        <taxon>Caenogastropoda</taxon>
        <taxon>Architaenioglossa</taxon>
        <taxon>Ampullarioidea</taxon>
        <taxon>Ampullariidae</taxon>
        <taxon>Pomacea</taxon>
    </lineage>
</organism>
<reference evidence="1 2" key="1">
    <citation type="submission" date="2018-04" db="EMBL/GenBank/DDBJ databases">
        <title>The genome of golden apple snail Pomacea canaliculata provides insight into stress tolerance and invasive adaptation.</title>
        <authorList>
            <person name="Liu C."/>
            <person name="Liu B."/>
            <person name="Ren Y."/>
            <person name="Zhang Y."/>
            <person name="Wang H."/>
            <person name="Li S."/>
            <person name="Jiang F."/>
            <person name="Yin L."/>
            <person name="Zhang G."/>
            <person name="Qian W."/>
            <person name="Fan W."/>
        </authorList>
    </citation>
    <scope>NUCLEOTIDE SEQUENCE [LARGE SCALE GENOMIC DNA]</scope>
    <source>
        <strain evidence="1">SZHN2017</strain>
        <tissue evidence="1">Muscle</tissue>
    </source>
</reference>
<dbReference type="Proteomes" id="UP000245119">
    <property type="component" value="Linkage Group LG2"/>
</dbReference>
<dbReference type="EMBL" id="PZQS01000002">
    <property type="protein sequence ID" value="PVD37252.1"/>
    <property type="molecule type" value="Genomic_DNA"/>
</dbReference>
<comment type="caution">
    <text evidence="1">The sequence shown here is derived from an EMBL/GenBank/DDBJ whole genome shotgun (WGS) entry which is preliminary data.</text>
</comment>
<gene>
    <name evidence="1" type="ORF">C0Q70_04249</name>
</gene>
<keyword evidence="2" id="KW-1185">Reference proteome</keyword>
<evidence type="ECO:0008006" key="3">
    <source>
        <dbReference type="Google" id="ProtNLM"/>
    </source>
</evidence>
<name>A0A2T7PV06_POMCA</name>
<evidence type="ECO:0000313" key="1">
    <source>
        <dbReference type="EMBL" id="PVD37252.1"/>
    </source>
</evidence>